<feature type="chain" id="PRO_5011447314" description="Flagella basal body P-ring formation protein FlgA" evidence="1">
    <location>
        <begin position="24"/>
        <end position="160"/>
    </location>
</feature>
<sequence length="160" mass="16775">MPLLRALPLVLVAAALAAPAALAPPAPARAGGLFDVLDAEDQLRARRRNVSAIEAEVVEVAPPGMVMASAGRISRGEACLAGADCSRPAVTAGNYLRATVRAPWIVYMFNLGSLERRGELHDAGELTAHNVIDVPQDAVRPGGLVVRSFGVGRLVQELHD</sequence>
<organism evidence="2 3">
    <name type="scientific">Albimonas pacifica</name>
    <dbReference type="NCBI Taxonomy" id="1114924"/>
    <lineage>
        <taxon>Bacteria</taxon>
        <taxon>Pseudomonadati</taxon>
        <taxon>Pseudomonadota</taxon>
        <taxon>Alphaproteobacteria</taxon>
        <taxon>Rhodobacterales</taxon>
        <taxon>Paracoccaceae</taxon>
        <taxon>Albimonas</taxon>
    </lineage>
</organism>
<dbReference type="STRING" id="1114924.SAMN05216258_1242"/>
<proteinExistence type="predicted"/>
<dbReference type="AlphaFoldDB" id="A0A1I3Q1F7"/>
<evidence type="ECO:0000313" key="3">
    <source>
        <dbReference type="Proteomes" id="UP000199377"/>
    </source>
</evidence>
<gene>
    <name evidence="2" type="ORF">SAMN05216258_1242</name>
</gene>
<accession>A0A1I3Q1F7</accession>
<feature type="signal peptide" evidence="1">
    <location>
        <begin position="1"/>
        <end position="23"/>
    </location>
</feature>
<keyword evidence="1" id="KW-0732">Signal</keyword>
<evidence type="ECO:0000313" key="2">
    <source>
        <dbReference type="EMBL" id="SFJ27291.1"/>
    </source>
</evidence>
<evidence type="ECO:0008006" key="4">
    <source>
        <dbReference type="Google" id="ProtNLM"/>
    </source>
</evidence>
<evidence type="ECO:0000256" key="1">
    <source>
        <dbReference type="SAM" id="SignalP"/>
    </source>
</evidence>
<name>A0A1I3Q1F7_9RHOB</name>
<protein>
    <recommendedName>
        <fullName evidence="4">Flagella basal body P-ring formation protein FlgA</fullName>
    </recommendedName>
</protein>
<dbReference type="RefSeq" id="WP_092866220.1">
    <property type="nucleotide sequence ID" value="NZ_FOQH01000024.1"/>
</dbReference>
<dbReference type="EMBL" id="FOQH01000024">
    <property type="protein sequence ID" value="SFJ27291.1"/>
    <property type="molecule type" value="Genomic_DNA"/>
</dbReference>
<dbReference type="Proteomes" id="UP000199377">
    <property type="component" value="Unassembled WGS sequence"/>
</dbReference>
<reference evidence="2 3" key="1">
    <citation type="submission" date="2016-10" db="EMBL/GenBank/DDBJ databases">
        <authorList>
            <person name="de Groot N.N."/>
        </authorList>
    </citation>
    <scope>NUCLEOTIDE SEQUENCE [LARGE SCALE GENOMIC DNA]</scope>
    <source>
        <strain evidence="2 3">CGMCC 1.11030</strain>
    </source>
</reference>
<keyword evidence="3" id="KW-1185">Reference proteome</keyword>